<dbReference type="Proteomes" id="UP001214530">
    <property type="component" value="Chromosome"/>
</dbReference>
<name>A0AAJ6BAV5_9SPHI</name>
<sequence length="437" mass="47930">MTSEENIMITIPFFELEFNKKADQVNQAEWQLIKQALKHQAYTDVIVLSHGWNNDMDDARRLYNALLKLIQAELDKKQLSNRKFMAMGVLWPSKKFADKELIPGGAASTDTNPAKSEVIDDCRKLEEFMDLKSRVILEDIRKSLESNAEADEVSMKFKNLFESMGRDESKNEDTLPIVNLDRINMMFIDEGFWMDNDEGIGGDGVQNVDSESGNGEGVIPLSLWTGILGGVQNILNVTTYYLMKDRSGLIGRSGLNPVLRKIKQVAPGIRIHLVGHSFGARLVSSAIMGEKIEDEIAVDSLSLLQAAFSHYAFAGKYDGSKDGLFRSVVTKKLVQGPFFITHTRFDKAVGIAYAVASRVAGQAGQGLGGKNDLYGGLGGNGAQKTDEAVSATLLATGGVYDFKPEKVFNLKSDEYISGHSDIIKPQVAGALVSAFLT</sequence>
<protein>
    <recommendedName>
        <fullName evidence="3">Alpha/beta hydrolase</fullName>
    </recommendedName>
</protein>
<evidence type="ECO:0000313" key="2">
    <source>
        <dbReference type="Proteomes" id="UP001214530"/>
    </source>
</evidence>
<evidence type="ECO:0008006" key="3">
    <source>
        <dbReference type="Google" id="ProtNLM"/>
    </source>
</evidence>
<reference evidence="1" key="1">
    <citation type="submission" date="2023-03" db="EMBL/GenBank/DDBJ databases">
        <title>Andean soil-derived lignocellulolytic bacterial consortium as a source of novel taxa and putative plastic-active enzymes.</title>
        <authorList>
            <person name="Diaz-Garcia L."/>
            <person name="Chuvochina M."/>
            <person name="Feuerriegel G."/>
            <person name="Bunk B."/>
            <person name="Sproer C."/>
            <person name="Streit W.R."/>
            <person name="Rodriguez L.M."/>
            <person name="Overmann J."/>
            <person name="Jimenez D.J."/>
        </authorList>
    </citation>
    <scope>NUCLEOTIDE SEQUENCE</scope>
    <source>
        <strain evidence="1">MAG 3858</strain>
    </source>
</reference>
<proteinExistence type="predicted"/>
<accession>A0AAJ6BAV5</accession>
<gene>
    <name evidence="1" type="ORF">P0Y49_11005</name>
</gene>
<organism evidence="1 2">
    <name type="scientific">Candidatus Pedobacter colombiensis</name>
    <dbReference type="NCBI Taxonomy" id="3121371"/>
    <lineage>
        <taxon>Bacteria</taxon>
        <taxon>Pseudomonadati</taxon>
        <taxon>Bacteroidota</taxon>
        <taxon>Sphingobacteriia</taxon>
        <taxon>Sphingobacteriales</taxon>
        <taxon>Sphingobacteriaceae</taxon>
        <taxon>Pedobacter</taxon>
    </lineage>
</organism>
<dbReference type="EMBL" id="CP119313">
    <property type="protein sequence ID" value="WEK21663.1"/>
    <property type="molecule type" value="Genomic_DNA"/>
</dbReference>
<evidence type="ECO:0000313" key="1">
    <source>
        <dbReference type="EMBL" id="WEK21663.1"/>
    </source>
</evidence>
<dbReference type="AlphaFoldDB" id="A0AAJ6BAV5"/>